<dbReference type="PANTHER" id="PTHR21577:SF3">
    <property type="entry name" value="SHUGOSHIN 1-RELATED"/>
    <property type="match status" value="1"/>
</dbReference>
<protein>
    <submittedName>
        <fullName evidence="10">SGO1 protein</fullName>
    </submittedName>
</protein>
<evidence type="ECO:0000256" key="8">
    <source>
        <dbReference type="ARBA" id="ARBA00023328"/>
    </source>
</evidence>
<evidence type="ECO:0000313" key="11">
    <source>
        <dbReference type="Proteomes" id="UP000531151"/>
    </source>
</evidence>
<name>A0A7K4IYS3_GEOCA</name>
<dbReference type="InterPro" id="IPR038889">
    <property type="entry name" value="Shugoshin1/2"/>
</dbReference>
<keyword evidence="3" id="KW-0158">Chromosome</keyword>
<gene>
    <name evidence="10" type="primary">Sgo1_0</name>
    <name evidence="10" type="ORF">GEOCAL_R04382</name>
</gene>
<dbReference type="GO" id="GO:0045132">
    <property type="term" value="P:meiotic chromosome segregation"/>
    <property type="evidence" value="ECO:0007669"/>
    <property type="project" value="InterPro"/>
</dbReference>
<reference evidence="10 11" key="1">
    <citation type="submission" date="2019-09" db="EMBL/GenBank/DDBJ databases">
        <title>Bird 10,000 Genomes (B10K) Project - Family phase.</title>
        <authorList>
            <person name="Zhang G."/>
        </authorList>
    </citation>
    <scope>NUCLEOTIDE SEQUENCE [LARGE SCALE GENOMIC DNA]</scope>
    <source>
        <strain evidence="10">B10K-CU-031-07</strain>
        <tissue evidence="10">Muscle</tissue>
    </source>
</reference>
<feature type="non-terminal residue" evidence="10">
    <location>
        <position position="137"/>
    </location>
</feature>
<keyword evidence="5" id="KW-0159">Chromosome partition</keyword>
<dbReference type="GO" id="GO:0051301">
    <property type="term" value="P:cell division"/>
    <property type="evidence" value="ECO:0007669"/>
    <property type="project" value="UniProtKB-KW"/>
</dbReference>
<evidence type="ECO:0000256" key="1">
    <source>
        <dbReference type="ARBA" id="ARBA00004584"/>
    </source>
</evidence>
<keyword evidence="8" id="KW-0137">Centromere</keyword>
<evidence type="ECO:0000256" key="7">
    <source>
        <dbReference type="ARBA" id="ARBA00023306"/>
    </source>
</evidence>
<comment type="similarity">
    <text evidence="2">Belongs to the shugoshin family.</text>
</comment>
<evidence type="ECO:0000256" key="3">
    <source>
        <dbReference type="ARBA" id="ARBA00022454"/>
    </source>
</evidence>
<evidence type="ECO:0000256" key="6">
    <source>
        <dbReference type="ARBA" id="ARBA00023054"/>
    </source>
</evidence>
<dbReference type="InterPro" id="IPR011515">
    <property type="entry name" value="Shugoshin_C"/>
</dbReference>
<evidence type="ECO:0000256" key="5">
    <source>
        <dbReference type="ARBA" id="ARBA00022829"/>
    </source>
</evidence>
<feature type="domain" description="Shugoshin C-terminal" evidence="9">
    <location>
        <begin position="89"/>
        <end position="108"/>
    </location>
</feature>
<dbReference type="EMBL" id="VWPV01007061">
    <property type="protein sequence ID" value="NWH58194.1"/>
    <property type="molecule type" value="Genomic_DNA"/>
</dbReference>
<organism evidence="10 11">
    <name type="scientific">Geococcyx californianus</name>
    <name type="common">Greater roadrunner</name>
    <name type="synonym">Saurothera californiana</name>
    <dbReference type="NCBI Taxonomy" id="8947"/>
    <lineage>
        <taxon>Eukaryota</taxon>
        <taxon>Metazoa</taxon>
        <taxon>Chordata</taxon>
        <taxon>Craniata</taxon>
        <taxon>Vertebrata</taxon>
        <taxon>Euteleostomi</taxon>
        <taxon>Archelosauria</taxon>
        <taxon>Archosauria</taxon>
        <taxon>Dinosauria</taxon>
        <taxon>Saurischia</taxon>
        <taxon>Theropoda</taxon>
        <taxon>Coelurosauria</taxon>
        <taxon>Aves</taxon>
        <taxon>Neognathae</taxon>
        <taxon>Neoaves</taxon>
        <taxon>Otidimorphae</taxon>
        <taxon>Cuculiformes</taxon>
        <taxon>Neomorphidae</taxon>
        <taxon>Geococcyx</taxon>
    </lineage>
</organism>
<comment type="caution">
    <text evidence="10">The sequence shown here is derived from an EMBL/GenBank/DDBJ whole genome shotgun (WGS) entry which is preliminary data.</text>
</comment>
<evidence type="ECO:0000313" key="10">
    <source>
        <dbReference type="EMBL" id="NWH58194.1"/>
    </source>
</evidence>
<dbReference type="GO" id="GO:0000776">
    <property type="term" value="C:kinetochore"/>
    <property type="evidence" value="ECO:0007669"/>
    <property type="project" value="TreeGrafter"/>
</dbReference>
<keyword evidence="7" id="KW-0131">Cell cycle</keyword>
<dbReference type="OrthoDB" id="5990092at2759"/>
<dbReference type="AlphaFoldDB" id="A0A7K4IYS3"/>
<keyword evidence="4" id="KW-0132">Cell division</keyword>
<accession>A0A7K4IYS3</accession>
<evidence type="ECO:0000256" key="2">
    <source>
        <dbReference type="ARBA" id="ARBA00010845"/>
    </source>
</evidence>
<dbReference type="Pfam" id="PF07557">
    <property type="entry name" value="Shugoshin_C"/>
    <property type="match status" value="1"/>
</dbReference>
<comment type="subcellular location">
    <subcellularLocation>
        <location evidence="1">Chromosome</location>
        <location evidence="1">Centromere</location>
    </subcellularLocation>
</comment>
<evidence type="ECO:0000256" key="4">
    <source>
        <dbReference type="ARBA" id="ARBA00022618"/>
    </source>
</evidence>
<dbReference type="Proteomes" id="UP000531151">
    <property type="component" value="Unassembled WGS sequence"/>
</dbReference>
<keyword evidence="6" id="KW-0175">Coiled coil</keyword>
<dbReference type="PANTHER" id="PTHR21577">
    <property type="entry name" value="SHUGOSHIN"/>
    <property type="match status" value="1"/>
</dbReference>
<dbReference type="GO" id="GO:0051177">
    <property type="term" value="P:meiotic sister chromatid cohesion"/>
    <property type="evidence" value="ECO:0007669"/>
    <property type="project" value="TreeGrafter"/>
</dbReference>
<keyword evidence="11" id="KW-1185">Reference proteome</keyword>
<evidence type="ECO:0000259" key="9">
    <source>
        <dbReference type="Pfam" id="PF07557"/>
    </source>
</evidence>
<sequence>PLDNHNSSVNFSILKNSEICKENDHNKAVDAGKAKQNLDLISKEIYKETPTACRGKKVLQDLTNTSICSRTSLPKSPKTSKENSAATCRRGRAAICYKEPSLHSKLRRGDQYTDTQFLDSPIYKRKNKRSFKSKTKC</sequence>
<feature type="non-terminal residue" evidence="10">
    <location>
        <position position="1"/>
    </location>
</feature>
<proteinExistence type="inferred from homology"/>
<dbReference type="GO" id="GO:0005634">
    <property type="term" value="C:nucleus"/>
    <property type="evidence" value="ECO:0007669"/>
    <property type="project" value="InterPro"/>
</dbReference>